<dbReference type="InterPro" id="IPR016461">
    <property type="entry name" value="COMT-like"/>
</dbReference>
<dbReference type="SUPFAM" id="SSF46785">
    <property type="entry name" value="Winged helix' DNA-binding domain"/>
    <property type="match status" value="1"/>
</dbReference>
<keyword evidence="2" id="KW-0808">Transferase</keyword>
<accession>A0A7Z0ET86</accession>
<dbReference type="AlphaFoldDB" id="A0A7Z0ET86"/>
<keyword evidence="3" id="KW-0949">S-adenosyl-L-methionine</keyword>
<dbReference type="PANTHER" id="PTHR43712">
    <property type="entry name" value="PUTATIVE (AFU_ORTHOLOGUE AFUA_4G14580)-RELATED"/>
    <property type="match status" value="1"/>
</dbReference>
<evidence type="ECO:0000259" key="5">
    <source>
        <dbReference type="Pfam" id="PF08100"/>
    </source>
</evidence>
<evidence type="ECO:0008006" key="8">
    <source>
        <dbReference type="Google" id="ProtNLM"/>
    </source>
</evidence>
<dbReference type="PANTHER" id="PTHR43712:SF2">
    <property type="entry name" value="O-METHYLTRANSFERASE CICE"/>
    <property type="match status" value="1"/>
</dbReference>
<dbReference type="PIRSF" id="PIRSF005739">
    <property type="entry name" value="O-mtase"/>
    <property type="match status" value="1"/>
</dbReference>
<dbReference type="GO" id="GO:0032259">
    <property type="term" value="P:methylation"/>
    <property type="evidence" value="ECO:0007669"/>
    <property type="project" value="UniProtKB-KW"/>
</dbReference>
<evidence type="ECO:0000259" key="4">
    <source>
        <dbReference type="Pfam" id="PF00891"/>
    </source>
</evidence>
<dbReference type="EMBL" id="JACCFS010000001">
    <property type="protein sequence ID" value="NYJ37764.1"/>
    <property type="molecule type" value="Genomic_DNA"/>
</dbReference>
<dbReference type="RefSeq" id="WP_179828759.1">
    <property type="nucleotide sequence ID" value="NZ_JACCFS010000001.1"/>
</dbReference>
<protein>
    <recommendedName>
        <fullName evidence="8">O-methyltransferase</fullName>
    </recommendedName>
</protein>
<dbReference type="GO" id="GO:0046983">
    <property type="term" value="F:protein dimerization activity"/>
    <property type="evidence" value="ECO:0007669"/>
    <property type="project" value="InterPro"/>
</dbReference>
<dbReference type="InterPro" id="IPR029063">
    <property type="entry name" value="SAM-dependent_MTases_sf"/>
</dbReference>
<dbReference type="Pfam" id="PF08100">
    <property type="entry name" value="Dimerisation"/>
    <property type="match status" value="1"/>
</dbReference>
<dbReference type="InterPro" id="IPR036388">
    <property type="entry name" value="WH-like_DNA-bd_sf"/>
</dbReference>
<organism evidence="6 7">
    <name type="scientific">Nocardiopsis aegyptia</name>
    <dbReference type="NCBI Taxonomy" id="220378"/>
    <lineage>
        <taxon>Bacteria</taxon>
        <taxon>Bacillati</taxon>
        <taxon>Actinomycetota</taxon>
        <taxon>Actinomycetes</taxon>
        <taxon>Streptosporangiales</taxon>
        <taxon>Nocardiopsidaceae</taxon>
        <taxon>Nocardiopsis</taxon>
    </lineage>
</organism>
<dbReference type="PROSITE" id="PS51683">
    <property type="entry name" value="SAM_OMT_II"/>
    <property type="match status" value="1"/>
</dbReference>
<keyword evidence="1" id="KW-0489">Methyltransferase</keyword>
<proteinExistence type="predicted"/>
<dbReference type="SUPFAM" id="SSF53335">
    <property type="entry name" value="S-adenosyl-L-methionine-dependent methyltransferases"/>
    <property type="match status" value="1"/>
</dbReference>
<dbReference type="Gene3D" id="1.10.287.1350">
    <property type="match status" value="1"/>
</dbReference>
<dbReference type="Gene3D" id="1.10.10.10">
    <property type="entry name" value="Winged helix-like DNA-binding domain superfamily/Winged helix DNA-binding domain"/>
    <property type="match status" value="1"/>
</dbReference>
<dbReference type="InterPro" id="IPR001077">
    <property type="entry name" value="COMT_C"/>
</dbReference>
<evidence type="ECO:0000313" key="7">
    <source>
        <dbReference type="Proteomes" id="UP000572051"/>
    </source>
</evidence>
<dbReference type="GO" id="GO:0008171">
    <property type="term" value="F:O-methyltransferase activity"/>
    <property type="evidence" value="ECO:0007669"/>
    <property type="project" value="InterPro"/>
</dbReference>
<feature type="domain" description="O-methyltransferase dimerisation" evidence="5">
    <location>
        <begin position="15"/>
        <end position="89"/>
    </location>
</feature>
<gene>
    <name evidence="6" type="ORF">HNR10_005645</name>
</gene>
<dbReference type="InterPro" id="IPR012967">
    <property type="entry name" value="COMT_dimerisation"/>
</dbReference>
<evidence type="ECO:0000256" key="1">
    <source>
        <dbReference type="ARBA" id="ARBA00022603"/>
    </source>
</evidence>
<evidence type="ECO:0000313" key="6">
    <source>
        <dbReference type="EMBL" id="NYJ37764.1"/>
    </source>
</evidence>
<reference evidence="6 7" key="1">
    <citation type="submission" date="2020-07" db="EMBL/GenBank/DDBJ databases">
        <title>Sequencing the genomes of 1000 actinobacteria strains.</title>
        <authorList>
            <person name="Klenk H.-P."/>
        </authorList>
    </citation>
    <scope>NUCLEOTIDE SEQUENCE [LARGE SCALE GENOMIC DNA]</scope>
    <source>
        <strain evidence="6 7">DSM 44442</strain>
    </source>
</reference>
<name>A0A7Z0ET86_9ACTN</name>
<evidence type="ECO:0000256" key="3">
    <source>
        <dbReference type="ARBA" id="ARBA00022691"/>
    </source>
</evidence>
<dbReference type="InterPro" id="IPR036390">
    <property type="entry name" value="WH_DNA-bd_sf"/>
</dbReference>
<dbReference type="Proteomes" id="UP000572051">
    <property type="component" value="Unassembled WGS sequence"/>
</dbReference>
<dbReference type="Gene3D" id="3.40.50.150">
    <property type="entry name" value="Vaccinia Virus protein VP39"/>
    <property type="match status" value="1"/>
</dbReference>
<feature type="domain" description="O-methyltransferase C-terminal" evidence="4">
    <location>
        <begin position="119"/>
        <end position="317"/>
    </location>
</feature>
<evidence type="ECO:0000256" key="2">
    <source>
        <dbReference type="ARBA" id="ARBA00022679"/>
    </source>
</evidence>
<comment type="caution">
    <text evidence="6">The sequence shown here is derived from an EMBL/GenBank/DDBJ whole genome shotgun (WGS) entry which is preliminary data.</text>
</comment>
<sequence length="343" mass="36554">MHSPTPEGPRDRLVELIGGYRRTALVHAAADLGLADRLADGPAGTAALAELLDLHEPTLGPLLRALAGLGILYQDDQGRYGLTGTGELLRRDHPHSLHSAAVYFGGMSYRAYAGLGGAARTGDVAFDSEFGTDYYDHLRRHPDLAEHYHRMIALPEGAGEVIAGLYDFGGARSIVDVGGGNGSLLAQVLRLAPDAKGLVLDMALCEPMARETFSAQGLADRGRFTAGDFRTAVPAGGDVYLLSRVLANWPAPTATRILANCRAAMDRGARLLVFEMVMPERAEEGTFAVEGDVNALAHFGGGVRTRREFEDLVGSAGLVLERVRQVDPAAHWSLLECSTGEGR</sequence>
<keyword evidence="7" id="KW-1185">Reference proteome</keyword>
<dbReference type="Pfam" id="PF00891">
    <property type="entry name" value="Methyltransf_2"/>
    <property type="match status" value="1"/>
</dbReference>